<organism evidence="1 2">
    <name type="scientific">Ditylenchus dipsaci</name>
    <dbReference type="NCBI Taxonomy" id="166011"/>
    <lineage>
        <taxon>Eukaryota</taxon>
        <taxon>Metazoa</taxon>
        <taxon>Ecdysozoa</taxon>
        <taxon>Nematoda</taxon>
        <taxon>Chromadorea</taxon>
        <taxon>Rhabditida</taxon>
        <taxon>Tylenchina</taxon>
        <taxon>Tylenchomorpha</taxon>
        <taxon>Sphaerularioidea</taxon>
        <taxon>Anguinidae</taxon>
        <taxon>Anguininae</taxon>
        <taxon>Ditylenchus</taxon>
    </lineage>
</organism>
<protein>
    <submittedName>
        <fullName evidence="2">Uncharacterized protein</fullName>
    </submittedName>
</protein>
<reference evidence="2" key="1">
    <citation type="submission" date="2022-11" db="UniProtKB">
        <authorList>
            <consortium name="WormBaseParasite"/>
        </authorList>
    </citation>
    <scope>IDENTIFICATION</scope>
</reference>
<evidence type="ECO:0000313" key="2">
    <source>
        <dbReference type="WBParaSite" id="jg18607"/>
    </source>
</evidence>
<name>A0A915DF72_9BILA</name>
<dbReference type="Proteomes" id="UP000887574">
    <property type="component" value="Unplaced"/>
</dbReference>
<dbReference type="WBParaSite" id="jg18607">
    <property type="protein sequence ID" value="jg18607"/>
    <property type="gene ID" value="jg18607"/>
</dbReference>
<dbReference type="AlphaFoldDB" id="A0A915DF72"/>
<evidence type="ECO:0000313" key="1">
    <source>
        <dbReference type="Proteomes" id="UP000887574"/>
    </source>
</evidence>
<proteinExistence type="predicted"/>
<sequence>MIVTRLNTIRKSDQCWNGDGRSITDSENQISVRAIKRGARDELLASFPKDSSISRQIQRKSTSLTYKQ</sequence>
<keyword evidence="1" id="KW-1185">Reference proteome</keyword>
<accession>A0A915DF72</accession>